<dbReference type="Gene3D" id="1.20.5.2050">
    <property type="match status" value="1"/>
</dbReference>
<sequence>TSNMQNRKRQTNNLSGAPGVYWDSKRERWIAAIHARGVRYHLGSFKDFVVATEKYAAAKKHLHISDTRSTAT</sequence>
<dbReference type="SUPFAM" id="SSF54171">
    <property type="entry name" value="DNA-binding domain"/>
    <property type="match status" value="1"/>
</dbReference>
<dbReference type="AlphaFoldDB" id="A0AAW9W8K1"/>
<gene>
    <name evidence="1" type="ORF">GM535_13535</name>
</gene>
<feature type="non-terminal residue" evidence="1">
    <location>
        <position position="1"/>
    </location>
</feature>
<dbReference type="GO" id="GO:0003677">
    <property type="term" value="F:DNA binding"/>
    <property type="evidence" value="ECO:0007669"/>
    <property type="project" value="InterPro"/>
</dbReference>
<dbReference type="Proteomes" id="UP000729182">
    <property type="component" value="Unassembled WGS sequence"/>
</dbReference>
<evidence type="ECO:0000313" key="2">
    <source>
        <dbReference type="Proteomes" id="UP000729182"/>
    </source>
</evidence>
<dbReference type="InterPro" id="IPR016177">
    <property type="entry name" value="DNA-bd_dom_sf"/>
</dbReference>
<dbReference type="EMBL" id="WNHN01000726">
    <property type="protein sequence ID" value="MTV78235.1"/>
    <property type="molecule type" value="Genomic_DNA"/>
</dbReference>
<comment type="caution">
    <text evidence="1">The sequence shown here is derived from an EMBL/GenBank/DDBJ whole genome shotgun (WGS) entry which is preliminary data.</text>
</comment>
<accession>A0AAW9W8K1</accession>
<organism evidence="1 2">
    <name type="scientific">Streptococcus pneumoniae</name>
    <dbReference type="NCBI Taxonomy" id="1313"/>
    <lineage>
        <taxon>Bacteria</taxon>
        <taxon>Bacillati</taxon>
        <taxon>Bacillota</taxon>
        <taxon>Bacilli</taxon>
        <taxon>Lactobacillales</taxon>
        <taxon>Streptococcaceae</taxon>
        <taxon>Streptococcus</taxon>
    </lineage>
</organism>
<evidence type="ECO:0000313" key="1">
    <source>
        <dbReference type="EMBL" id="MTV78235.1"/>
    </source>
</evidence>
<protein>
    <recommendedName>
        <fullName evidence="3">AP2/ERF domain-containing protein</fullName>
    </recommendedName>
</protein>
<proteinExistence type="predicted"/>
<evidence type="ECO:0008006" key="3">
    <source>
        <dbReference type="Google" id="ProtNLM"/>
    </source>
</evidence>
<name>A0AAW9W8K1_STREE</name>
<reference evidence="1" key="1">
    <citation type="submission" date="2019-11" db="EMBL/GenBank/DDBJ databases">
        <title>Growth characteristics of pneumococcus vary with the chemical composition of the capsule and with environmental conditions.</title>
        <authorList>
            <person name="Tothpal A."/>
            <person name="Desobry K."/>
            <person name="Joshi S."/>
            <person name="Wyllie A.L."/>
            <person name="Weinberger D.M."/>
        </authorList>
    </citation>
    <scope>NUCLEOTIDE SEQUENCE</scope>
    <source>
        <strain evidence="1">Pnumococcus10A</strain>
    </source>
</reference>